<evidence type="ECO:0000313" key="4">
    <source>
        <dbReference type="Proteomes" id="UP000053029"/>
    </source>
</evidence>
<protein>
    <recommendedName>
        <fullName evidence="5">Vacuolar membrane protein</fullName>
    </recommendedName>
</protein>
<proteinExistence type="predicted"/>
<dbReference type="Pfam" id="PF12400">
    <property type="entry name" value="STIMATE"/>
    <property type="match status" value="1"/>
</dbReference>
<gene>
    <name evidence="3" type="ORF">Z517_06786</name>
</gene>
<feature type="region of interest" description="Disordered" evidence="1">
    <location>
        <begin position="390"/>
        <end position="423"/>
    </location>
</feature>
<dbReference type="STRING" id="1442368.A0A0D2DQS9"/>
<keyword evidence="4" id="KW-1185">Reference proteome</keyword>
<name>A0A0D2DQS9_9EURO</name>
<dbReference type="InterPro" id="IPR022127">
    <property type="entry name" value="STIMATE/YPL162C"/>
</dbReference>
<keyword evidence="2" id="KW-0472">Membrane</keyword>
<dbReference type="PANTHER" id="PTHR31735:SF1">
    <property type="entry name" value="VACUOLAR MEMBRANE PROTEIN YPL162C"/>
    <property type="match status" value="1"/>
</dbReference>
<dbReference type="Proteomes" id="UP000053029">
    <property type="component" value="Unassembled WGS sequence"/>
</dbReference>
<dbReference type="GO" id="GO:0016020">
    <property type="term" value="C:membrane"/>
    <property type="evidence" value="ECO:0007669"/>
    <property type="project" value="TreeGrafter"/>
</dbReference>
<sequence>MSSSSLMCCRIANGCWGLGLVEEKNHHFESQVLSQATPYTLRRLGHDLKAPPARQRFLVHSKGLRLRLLNEQLAIETNTWDNSNHDSALSPPPHMHPPELFPSSAAELHHDLVSAVQSSQLSTSLTVTATSILFSIATAAASPPLTVISSPTPSPSSSMSDDNSSGECKLLGPFAILVQGALGALALLSLVYKRWRERPQRPLKVWSFDVSKQVVGSILLHLLNLLMSLFSSGKIGETVVNATASTPGSETIAEYQPNPCSFYLLNLAIDTTIGIPILIGILKILTIGARYTPLANPPESIESGNYSTPPKASWWAKQCLLYFLGLIGMKICVFIIFQLCPWLGPVGDWALGWTEGNEAVQIAFVMFIFPLIMNAAQYYIIDTFIKQKKGPQNDSEEEIEHERGEEHGSLLPDAGSDHGHSLDEDEVCKAKSLASSQLERVISYDPDKDGHVVENERPGESSSLTAHAEEEGLEDRPRI</sequence>
<evidence type="ECO:0008006" key="5">
    <source>
        <dbReference type="Google" id="ProtNLM"/>
    </source>
</evidence>
<reference evidence="3 4" key="1">
    <citation type="submission" date="2015-01" db="EMBL/GenBank/DDBJ databases">
        <title>The Genome Sequence of Fonsecaea pedrosoi CBS 271.37.</title>
        <authorList>
            <consortium name="The Broad Institute Genomics Platform"/>
            <person name="Cuomo C."/>
            <person name="de Hoog S."/>
            <person name="Gorbushina A."/>
            <person name="Stielow B."/>
            <person name="Teixiera M."/>
            <person name="Abouelleil A."/>
            <person name="Chapman S.B."/>
            <person name="Priest M."/>
            <person name="Young S.K."/>
            <person name="Wortman J."/>
            <person name="Nusbaum C."/>
            <person name="Birren B."/>
        </authorList>
    </citation>
    <scope>NUCLEOTIDE SEQUENCE [LARGE SCALE GENOMIC DNA]</scope>
    <source>
        <strain evidence="3 4">CBS 271.37</strain>
    </source>
</reference>
<feature type="region of interest" description="Disordered" evidence="1">
    <location>
        <begin position="439"/>
        <end position="479"/>
    </location>
</feature>
<evidence type="ECO:0000256" key="1">
    <source>
        <dbReference type="SAM" id="MobiDB-lite"/>
    </source>
</evidence>
<keyword evidence="2" id="KW-0812">Transmembrane</keyword>
<evidence type="ECO:0000313" key="3">
    <source>
        <dbReference type="EMBL" id="KIW80171.1"/>
    </source>
</evidence>
<feature type="compositionally biased region" description="Basic and acidic residues" evidence="1">
    <location>
        <begin position="445"/>
        <end position="459"/>
    </location>
</feature>
<evidence type="ECO:0000256" key="2">
    <source>
        <dbReference type="SAM" id="Phobius"/>
    </source>
</evidence>
<dbReference type="PANTHER" id="PTHR31735">
    <property type="entry name" value="VACUOLAR MEMBRANE PROTEIN YPL162C"/>
    <property type="match status" value="1"/>
</dbReference>
<dbReference type="AlphaFoldDB" id="A0A0D2DQS9"/>
<dbReference type="HOGENOM" id="CLU_040321_0_0_1"/>
<dbReference type="RefSeq" id="XP_013283979.1">
    <property type="nucleotide sequence ID" value="XM_013428525.1"/>
</dbReference>
<accession>A0A0D2DQS9</accession>
<feature type="transmembrane region" description="Helical" evidence="2">
    <location>
        <begin position="170"/>
        <end position="192"/>
    </location>
</feature>
<feature type="compositionally biased region" description="Basic and acidic residues" evidence="1">
    <location>
        <begin position="467"/>
        <end position="479"/>
    </location>
</feature>
<keyword evidence="2" id="KW-1133">Transmembrane helix</keyword>
<dbReference type="OrthoDB" id="431202at2759"/>
<dbReference type="EMBL" id="KN846972">
    <property type="protein sequence ID" value="KIW80171.1"/>
    <property type="molecule type" value="Genomic_DNA"/>
</dbReference>
<dbReference type="VEuPathDB" id="FungiDB:Z517_06786"/>
<feature type="transmembrane region" description="Helical" evidence="2">
    <location>
        <begin position="359"/>
        <end position="381"/>
    </location>
</feature>
<organism evidence="3 4">
    <name type="scientific">Fonsecaea pedrosoi CBS 271.37</name>
    <dbReference type="NCBI Taxonomy" id="1442368"/>
    <lineage>
        <taxon>Eukaryota</taxon>
        <taxon>Fungi</taxon>
        <taxon>Dikarya</taxon>
        <taxon>Ascomycota</taxon>
        <taxon>Pezizomycotina</taxon>
        <taxon>Eurotiomycetes</taxon>
        <taxon>Chaetothyriomycetidae</taxon>
        <taxon>Chaetothyriales</taxon>
        <taxon>Herpotrichiellaceae</taxon>
        <taxon>Fonsecaea</taxon>
    </lineage>
</organism>
<feature type="transmembrane region" description="Helical" evidence="2">
    <location>
        <begin position="319"/>
        <end position="339"/>
    </location>
</feature>
<dbReference type="GeneID" id="25306276"/>